<feature type="transmembrane region" description="Helical" evidence="1">
    <location>
        <begin position="66"/>
        <end position="84"/>
    </location>
</feature>
<keyword evidence="1" id="KW-0812">Transmembrane</keyword>
<keyword evidence="3" id="KW-1185">Reference proteome</keyword>
<comment type="caution">
    <text evidence="2">The sequence shown here is derived from an EMBL/GenBank/DDBJ whole genome shotgun (WGS) entry which is preliminary data.</text>
</comment>
<protein>
    <submittedName>
        <fullName evidence="2">Uncharacterized protein</fullName>
    </submittedName>
</protein>
<organism evidence="2 3">
    <name type="scientific">Porites evermanni</name>
    <dbReference type="NCBI Taxonomy" id="104178"/>
    <lineage>
        <taxon>Eukaryota</taxon>
        <taxon>Metazoa</taxon>
        <taxon>Cnidaria</taxon>
        <taxon>Anthozoa</taxon>
        <taxon>Hexacorallia</taxon>
        <taxon>Scleractinia</taxon>
        <taxon>Fungiina</taxon>
        <taxon>Poritidae</taxon>
        <taxon>Porites</taxon>
    </lineage>
</organism>
<accession>A0ABN8N934</accession>
<keyword evidence="1" id="KW-1133">Transmembrane helix</keyword>
<reference evidence="2 3" key="1">
    <citation type="submission" date="2022-05" db="EMBL/GenBank/DDBJ databases">
        <authorList>
            <consortium name="Genoscope - CEA"/>
            <person name="William W."/>
        </authorList>
    </citation>
    <scope>NUCLEOTIDE SEQUENCE [LARGE SCALE GENOMIC DNA]</scope>
</reference>
<evidence type="ECO:0000313" key="2">
    <source>
        <dbReference type="EMBL" id="CAH3045808.1"/>
    </source>
</evidence>
<dbReference type="EMBL" id="CALNXI010000773">
    <property type="protein sequence ID" value="CAH3045808.1"/>
    <property type="molecule type" value="Genomic_DNA"/>
</dbReference>
<sequence>KAWARSTLGVPFVLTIPLQVALYLMELVDRAVHEGHSVSVIESVCYSIRWGGTSAGPPLVHGQGRWDILFLFILLVGFPVNLRVKDITIFEDFMKINLIKRKNDQHRDGHVSVFERSCKPTCPVGITERLFS</sequence>
<gene>
    <name evidence="2" type="ORF">PEVE_00041127</name>
</gene>
<proteinExistence type="predicted"/>
<keyword evidence="1" id="KW-0472">Membrane</keyword>
<feature type="transmembrane region" description="Helical" evidence="1">
    <location>
        <begin position="7"/>
        <end position="25"/>
    </location>
</feature>
<evidence type="ECO:0000313" key="3">
    <source>
        <dbReference type="Proteomes" id="UP001159427"/>
    </source>
</evidence>
<feature type="non-terminal residue" evidence="2">
    <location>
        <position position="1"/>
    </location>
</feature>
<dbReference type="Proteomes" id="UP001159427">
    <property type="component" value="Unassembled WGS sequence"/>
</dbReference>
<name>A0ABN8N934_9CNID</name>
<evidence type="ECO:0000256" key="1">
    <source>
        <dbReference type="SAM" id="Phobius"/>
    </source>
</evidence>